<dbReference type="SUPFAM" id="SSF51206">
    <property type="entry name" value="cAMP-binding domain-like"/>
    <property type="match status" value="1"/>
</dbReference>
<dbReference type="EMBL" id="CP154834">
    <property type="protein sequence ID" value="XAO72737.1"/>
    <property type="molecule type" value="Genomic_DNA"/>
</dbReference>
<dbReference type="Proteomes" id="UP001463665">
    <property type="component" value="Chromosome"/>
</dbReference>
<proteinExistence type="predicted"/>
<evidence type="ECO:0000313" key="3">
    <source>
        <dbReference type="Proteomes" id="UP001463665"/>
    </source>
</evidence>
<dbReference type="CDD" id="cd00038">
    <property type="entry name" value="CAP_ED"/>
    <property type="match status" value="1"/>
</dbReference>
<dbReference type="PROSITE" id="PS50042">
    <property type="entry name" value="CNMP_BINDING_3"/>
    <property type="match status" value="1"/>
</dbReference>
<dbReference type="Gene3D" id="2.60.120.10">
    <property type="entry name" value="Jelly Rolls"/>
    <property type="match status" value="1"/>
</dbReference>
<dbReference type="Pfam" id="PF00027">
    <property type="entry name" value="cNMP_binding"/>
    <property type="match status" value="1"/>
</dbReference>
<dbReference type="InterPro" id="IPR000595">
    <property type="entry name" value="cNMP-bd_dom"/>
</dbReference>
<dbReference type="AlphaFoldDB" id="A0AAU6WIE2"/>
<organism evidence="2 3">
    <name type="scientific">Chryseobacterium endophyticum</name>
    <dbReference type="NCBI Taxonomy" id="1854762"/>
    <lineage>
        <taxon>Bacteria</taxon>
        <taxon>Pseudomonadati</taxon>
        <taxon>Bacteroidota</taxon>
        <taxon>Flavobacteriia</taxon>
        <taxon>Flavobacteriales</taxon>
        <taxon>Weeksellaceae</taxon>
        <taxon>Chryseobacterium group</taxon>
        <taxon>Chryseobacterium</taxon>
    </lineage>
</organism>
<feature type="domain" description="Cyclic nucleotide-binding" evidence="1">
    <location>
        <begin position="11"/>
        <end position="113"/>
    </location>
</feature>
<dbReference type="RefSeq" id="WP_294213130.1">
    <property type="nucleotide sequence ID" value="NZ_CP154834.1"/>
</dbReference>
<name>A0AAU6WIE2_9FLAO</name>
<protein>
    <submittedName>
        <fullName evidence="2">Crp/Fnr family transcriptional regulator</fullName>
    </submittedName>
</protein>
<dbReference type="InterPro" id="IPR018490">
    <property type="entry name" value="cNMP-bd_dom_sf"/>
</dbReference>
<sequence length="192" mass="22938">MTDFTTLIQQHFGALSANDLNTICMYFREEKLGKNEFFTQTGQRCNRLSIVKSGILRIYALSEEKEITQWLSVPDSFITEVVGFFFHQPNRWNIQAFTEVELLTITKTDYQKLCKEFPKWNEIEKQFIIKCFMMMEDRIFSHLSMTAEERYNRYFDHQKELFTQVPFQYIASVLGMTPETFSRIRKRQAEKS</sequence>
<keyword evidence="3" id="KW-1185">Reference proteome</keyword>
<evidence type="ECO:0000259" key="1">
    <source>
        <dbReference type="PROSITE" id="PS50042"/>
    </source>
</evidence>
<accession>A0AAU6WIE2</accession>
<reference evidence="2 3" key="1">
    <citation type="submission" date="2024-04" db="EMBL/GenBank/DDBJ databases">
        <title>Genome sequencing and assembly of rice foliar adapted Chryseobacterium endophyticum OsEnb-ALM-A6.</title>
        <authorList>
            <person name="Kumar S."/>
            <person name="Javed M."/>
            <person name="Chouhan V."/>
            <person name="Charishma K."/>
            <person name="Patel A."/>
            <person name="Kumar M."/>
            <person name="Sahu K.P."/>
            <person name="Kumar A."/>
        </authorList>
    </citation>
    <scope>NUCLEOTIDE SEQUENCE [LARGE SCALE GENOMIC DNA]</scope>
    <source>
        <strain evidence="2 3">OsEnb-ALM-A6</strain>
    </source>
</reference>
<gene>
    <name evidence="2" type="ORF">AAFP95_12740</name>
</gene>
<dbReference type="InterPro" id="IPR014710">
    <property type="entry name" value="RmlC-like_jellyroll"/>
</dbReference>
<evidence type="ECO:0000313" key="2">
    <source>
        <dbReference type="EMBL" id="XAO72737.1"/>
    </source>
</evidence>